<dbReference type="AlphaFoldDB" id="A0A376MK57"/>
<organism evidence="1 2">
    <name type="scientific">Escherichia coli</name>
    <dbReference type="NCBI Taxonomy" id="562"/>
    <lineage>
        <taxon>Bacteria</taxon>
        <taxon>Pseudomonadati</taxon>
        <taxon>Pseudomonadota</taxon>
        <taxon>Gammaproteobacteria</taxon>
        <taxon>Enterobacterales</taxon>
        <taxon>Enterobacteriaceae</taxon>
        <taxon>Escherichia</taxon>
    </lineage>
</organism>
<dbReference type="EMBL" id="UGAW01000001">
    <property type="protein sequence ID" value="STG50315.1"/>
    <property type="molecule type" value="Genomic_DNA"/>
</dbReference>
<name>A0A376MK57_ECOLX</name>
<keyword evidence="1" id="KW-0675">Receptor</keyword>
<reference evidence="1 2" key="1">
    <citation type="submission" date="2018-06" db="EMBL/GenBank/DDBJ databases">
        <authorList>
            <consortium name="Pathogen Informatics"/>
            <person name="Doyle S."/>
        </authorList>
    </citation>
    <scope>NUCLEOTIDE SEQUENCE [LARGE SCALE GENOMIC DNA]</scope>
    <source>
        <strain evidence="1 2">NCTC11112</strain>
    </source>
</reference>
<accession>A0A376MK57</accession>
<evidence type="ECO:0000313" key="2">
    <source>
        <dbReference type="Proteomes" id="UP000254817"/>
    </source>
</evidence>
<proteinExistence type="predicted"/>
<gene>
    <name evidence="1" type="primary">air_3</name>
    <name evidence="1" type="ORF">NCTC11112_00719</name>
</gene>
<dbReference type="Proteomes" id="UP000254817">
    <property type="component" value="Unassembled WGS sequence"/>
</dbReference>
<protein>
    <submittedName>
        <fullName evidence="1">Aerotaxis receptor protein</fullName>
    </submittedName>
</protein>
<sequence length="79" mass="8940">MATIIGCGPMRYRMVREGKISGYMSIRTRATDEEIAAVEPLYKALNAGRTSKRIHKGLVVRKGWLGKLPSLPLRWRRVA</sequence>
<evidence type="ECO:0000313" key="1">
    <source>
        <dbReference type="EMBL" id="STG50315.1"/>
    </source>
</evidence>